<dbReference type="InterPro" id="IPR028081">
    <property type="entry name" value="Leu-bd"/>
</dbReference>
<keyword evidence="6" id="KW-1185">Reference proteome</keyword>
<dbReference type="SUPFAM" id="SSF53822">
    <property type="entry name" value="Periplasmic binding protein-like I"/>
    <property type="match status" value="1"/>
</dbReference>
<sequence length="359" mass="41491">MKNIFITMLIFIFFVGCFEKNENDTIKIGVVLGLSGKYSDLGLNEKNGIILAFDKINYQINGKKIELILKDDKQDKEVNKQVINELIEDNVKYIIANATSSMSKISSEIISKHKDIFQISPTASSSYFSKKDDNFFRVQTANSIEHFSNLIKLLEDSKAKNIYLIGDVNNKAYLYDYLHLFDDKEMKYKELIDSNLAYEDILEKVKDADFIVQVQNGIDAAGLIQYLRINNNTTPIISSGWAKNEEFIENVGKWAEGVYFTSSNYINYENKDYQDFAKDFYSIYKYQSNRSNIQGFQAANIIIEALQNGHKKVDDIKKYIIEKETFNIAGDEISFDKYGDIKTPYYIFRVKNSKFIKIK</sequence>
<dbReference type="EMBL" id="WFKK01000009">
    <property type="protein sequence ID" value="KAB7889840.1"/>
    <property type="molecule type" value="Genomic_DNA"/>
</dbReference>
<proteinExistence type="inferred from homology"/>
<dbReference type="Proteomes" id="UP000461010">
    <property type="component" value="Unassembled WGS sequence"/>
</dbReference>
<accession>A0A6L4WUD2</accession>
<dbReference type="RefSeq" id="WP_152191772.1">
    <property type="nucleotide sequence ID" value="NZ_WFKJ01000051.1"/>
</dbReference>
<dbReference type="Proteomes" id="UP000472839">
    <property type="component" value="Unassembled WGS sequence"/>
</dbReference>
<dbReference type="InterPro" id="IPR051010">
    <property type="entry name" value="BCAA_transport"/>
</dbReference>
<comment type="caution">
    <text evidence="5">The sequence shown here is derived from an EMBL/GenBank/DDBJ whole genome shotgun (WGS) entry which is preliminary data.</text>
</comment>
<dbReference type="PROSITE" id="PS51257">
    <property type="entry name" value="PROKAR_LIPOPROTEIN"/>
    <property type="match status" value="1"/>
</dbReference>
<feature type="domain" description="Leucine-binding protein" evidence="3">
    <location>
        <begin position="25"/>
        <end position="352"/>
    </location>
</feature>
<dbReference type="EMBL" id="WFKJ01000051">
    <property type="protein sequence ID" value="KAB7888380.1"/>
    <property type="molecule type" value="Genomic_DNA"/>
</dbReference>
<dbReference type="PANTHER" id="PTHR30483">
    <property type="entry name" value="LEUCINE-SPECIFIC-BINDING PROTEIN"/>
    <property type="match status" value="1"/>
</dbReference>
<dbReference type="InterPro" id="IPR028082">
    <property type="entry name" value="Peripla_BP_I"/>
</dbReference>
<evidence type="ECO:0000313" key="5">
    <source>
        <dbReference type="EMBL" id="KAB7889840.1"/>
    </source>
</evidence>
<organism evidence="5 7">
    <name type="scientific">Poseidonibacter ostreae</name>
    <dbReference type="NCBI Taxonomy" id="2654171"/>
    <lineage>
        <taxon>Bacteria</taxon>
        <taxon>Pseudomonadati</taxon>
        <taxon>Campylobacterota</taxon>
        <taxon>Epsilonproteobacteria</taxon>
        <taxon>Campylobacterales</taxon>
        <taxon>Arcobacteraceae</taxon>
        <taxon>Poseidonibacter</taxon>
    </lineage>
</organism>
<evidence type="ECO:0000313" key="6">
    <source>
        <dbReference type="Proteomes" id="UP000461010"/>
    </source>
</evidence>
<evidence type="ECO:0000313" key="7">
    <source>
        <dbReference type="Proteomes" id="UP000472839"/>
    </source>
</evidence>
<evidence type="ECO:0000313" key="4">
    <source>
        <dbReference type="EMBL" id="KAB7888380.1"/>
    </source>
</evidence>
<evidence type="ECO:0000259" key="3">
    <source>
        <dbReference type="Pfam" id="PF13458"/>
    </source>
</evidence>
<name>A0A6L4WUD2_9BACT</name>
<evidence type="ECO:0000256" key="2">
    <source>
        <dbReference type="ARBA" id="ARBA00022729"/>
    </source>
</evidence>
<reference evidence="6 7" key="1">
    <citation type="submission" date="2019-10" db="EMBL/GenBank/DDBJ databases">
        <title>Poseidonibacter ostreae sp. nov., isolated from the gut of the Ostrea denselamellosa.</title>
        <authorList>
            <person name="Choi A."/>
        </authorList>
    </citation>
    <scope>NUCLEOTIDE SEQUENCE [LARGE SCALE GENOMIC DNA]</scope>
    <source>
        <strain evidence="5 7">SJOD-M-33</strain>
        <strain evidence="4 6">SJOD-M-5</strain>
    </source>
</reference>
<dbReference type="PANTHER" id="PTHR30483:SF6">
    <property type="entry name" value="PERIPLASMIC BINDING PROTEIN OF ABC TRANSPORTER FOR NATURAL AMINO ACIDS"/>
    <property type="match status" value="1"/>
</dbReference>
<evidence type="ECO:0000256" key="1">
    <source>
        <dbReference type="ARBA" id="ARBA00010062"/>
    </source>
</evidence>
<dbReference type="AlphaFoldDB" id="A0A6L4WUD2"/>
<dbReference type="Pfam" id="PF13458">
    <property type="entry name" value="Peripla_BP_6"/>
    <property type="match status" value="1"/>
</dbReference>
<keyword evidence="2" id="KW-0732">Signal</keyword>
<protein>
    <submittedName>
        <fullName evidence="5">ABC transporter substrate-binding protein</fullName>
    </submittedName>
</protein>
<comment type="similarity">
    <text evidence="1">Belongs to the leucine-binding protein family.</text>
</comment>
<gene>
    <name evidence="4" type="ORF">GBG18_13195</name>
    <name evidence="5" type="ORF">GBG19_04645</name>
</gene>
<dbReference type="Gene3D" id="3.40.50.2300">
    <property type="match status" value="2"/>
</dbReference>